<dbReference type="EMBL" id="FMVJ01000002">
    <property type="protein sequence ID" value="SCX83658.1"/>
    <property type="molecule type" value="Genomic_DNA"/>
</dbReference>
<dbReference type="PROSITE" id="PS00330">
    <property type="entry name" value="HEMOLYSIN_CALCIUM"/>
    <property type="match status" value="3"/>
</dbReference>
<comment type="subcellular location">
    <subcellularLocation>
        <location evidence="1">Secreted</location>
    </subcellularLocation>
</comment>
<protein>
    <submittedName>
        <fullName evidence="3">Hemolysin-type calcium-binding repeat-containing protein</fullName>
    </submittedName>
</protein>
<dbReference type="OrthoDB" id="9342475at2"/>
<dbReference type="InterPro" id="IPR050557">
    <property type="entry name" value="RTX_toxin/Mannuronan_C5-epim"/>
</dbReference>
<keyword evidence="4" id="KW-1185">Reference proteome</keyword>
<dbReference type="Proteomes" id="UP000199569">
    <property type="component" value="Unassembled WGS sequence"/>
</dbReference>
<dbReference type="GO" id="GO:0005509">
    <property type="term" value="F:calcium ion binding"/>
    <property type="evidence" value="ECO:0007669"/>
    <property type="project" value="InterPro"/>
</dbReference>
<keyword evidence="2" id="KW-0964">Secreted</keyword>
<name>A0A1G5B0H3_9HYPH</name>
<dbReference type="PANTHER" id="PTHR38340:SF1">
    <property type="entry name" value="S-LAYER PROTEIN"/>
    <property type="match status" value="1"/>
</dbReference>
<evidence type="ECO:0000256" key="1">
    <source>
        <dbReference type="ARBA" id="ARBA00004613"/>
    </source>
</evidence>
<dbReference type="InterPro" id="IPR001343">
    <property type="entry name" value="Hemolysn_Ca-bd"/>
</dbReference>
<sequence>MTTYRLTKKTKAIKGTGGEDDFFGSMFNDTFEGRAGNDYIYGADGNDRLKGGDDDDYVYGEMGNDKLYGDAGDDYIYGGAGNDWLYGGVDNDYLSGDEGNDRLDGGAGNDDLFGGLGNDNLSGGAGNDLLDGREYTYGVDFVAGKDRLLGGDGNDRVIVDDGDYALGGKGVDVLNVQIYSSSIALTKYLIDFSKITGKKAADIGHGGIKAGQFEKVSVSIDDMDIGSVVTGSKGSDRISGEGKGGVINGGAGNDTLWAYGYDSSPGSGFIVNGGTGNDKLSGYGNVTLVGGAGDDQFTLSRNSGSTIADFSGKDYFLIKMSDFRYFDYNLNKYVAPVFDKANPVVSGADPKPASTFAQFFYDTDDGKLYYDADGVGLNYDLQLVTTLANKAVLNASHFVFVA</sequence>
<organism evidence="3 4">
    <name type="scientific">Microvirga guangxiensis</name>
    <dbReference type="NCBI Taxonomy" id="549386"/>
    <lineage>
        <taxon>Bacteria</taxon>
        <taxon>Pseudomonadati</taxon>
        <taxon>Pseudomonadota</taxon>
        <taxon>Alphaproteobacteria</taxon>
        <taxon>Hyphomicrobiales</taxon>
        <taxon>Methylobacteriaceae</taxon>
        <taxon>Microvirga</taxon>
    </lineage>
</organism>
<gene>
    <name evidence="3" type="ORF">SAMN02927923_00085</name>
</gene>
<dbReference type="InterPro" id="IPR011049">
    <property type="entry name" value="Serralysin-like_metalloprot_C"/>
</dbReference>
<dbReference type="Pfam" id="PF00353">
    <property type="entry name" value="HemolysinCabind"/>
    <property type="match status" value="6"/>
</dbReference>
<dbReference type="PRINTS" id="PR00313">
    <property type="entry name" value="CABNDNGRPT"/>
</dbReference>
<dbReference type="SUPFAM" id="SSF51120">
    <property type="entry name" value="beta-Roll"/>
    <property type="match status" value="2"/>
</dbReference>
<reference evidence="3 4" key="1">
    <citation type="submission" date="2016-10" db="EMBL/GenBank/DDBJ databases">
        <authorList>
            <person name="de Groot N.N."/>
        </authorList>
    </citation>
    <scope>NUCLEOTIDE SEQUENCE [LARGE SCALE GENOMIC DNA]</scope>
    <source>
        <strain evidence="3 4">CGMCC 1.7666</strain>
    </source>
</reference>
<dbReference type="PANTHER" id="PTHR38340">
    <property type="entry name" value="S-LAYER PROTEIN"/>
    <property type="match status" value="1"/>
</dbReference>
<dbReference type="RefSeq" id="WP_091128008.1">
    <property type="nucleotide sequence ID" value="NZ_FMVJ01000002.1"/>
</dbReference>
<evidence type="ECO:0000256" key="2">
    <source>
        <dbReference type="ARBA" id="ARBA00022525"/>
    </source>
</evidence>
<proteinExistence type="predicted"/>
<accession>A0A1G5B0H3</accession>
<dbReference type="InterPro" id="IPR018511">
    <property type="entry name" value="Hemolysin-typ_Ca-bd_CS"/>
</dbReference>
<dbReference type="Gene3D" id="2.150.10.10">
    <property type="entry name" value="Serralysin-like metalloprotease, C-terminal"/>
    <property type="match status" value="3"/>
</dbReference>
<dbReference type="AlphaFoldDB" id="A0A1G5B0H3"/>
<dbReference type="STRING" id="549386.SAMN02927923_00085"/>
<evidence type="ECO:0000313" key="4">
    <source>
        <dbReference type="Proteomes" id="UP000199569"/>
    </source>
</evidence>
<dbReference type="GO" id="GO:0005576">
    <property type="term" value="C:extracellular region"/>
    <property type="evidence" value="ECO:0007669"/>
    <property type="project" value="UniProtKB-SubCell"/>
</dbReference>
<evidence type="ECO:0000313" key="3">
    <source>
        <dbReference type="EMBL" id="SCX83658.1"/>
    </source>
</evidence>